<dbReference type="GeneID" id="95577912"/>
<evidence type="ECO:0000259" key="7">
    <source>
        <dbReference type="Pfam" id="PF00350"/>
    </source>
</evidence>
<dbReference type="Proteomes" id="UP001057738">
    <property type="component" value="Chromosome"/>
</dbReference>
<keyword evidence="2" id="KW-0547">Nucleotide-binding</keyword>
<sequence>MTVGPTSHTSPTGPTGSASAAEPVGELCGRVDALCRAAVPHLPPEGPVAAALAAVRQRLAEPGLRIAVGGRMNAGKSTLVNALLGRRLAATGATECTTLVAWFRGGVQNRLEVRRTDGRRYHVPGRPGGGIPRDPALLGSTREEIEEIVVETAGGQDPRRPWTLVDTPGMDTLSGLDGVALRALGAADALLYVMPHPGAGDAEALESLRRQAHDRMTALNVVGVLSRIDELGDGTGDPWPRARRVAATYTTRLTGLLSAVVPVAGLLAQTALGEEFTEADAALLRRLATAPRDDLGRALYSPQEFLDWPDGPLDATGRARVLDLLGCYGTGAAVDAVRTLSDPGARALLTALRAASGVDALLDEIRQRFVVAADRLRAAAALALIDEAARTALADDALAPAARRALDGLRAGAAALRRHPLLRQTELAPALADFAAGRLRLSEPDTASLLRLATGATTSACLGLPEPSAGTTASDATRAARTAAEAAARWRQLESGPSRVLRRHARTARELCEELYFRAAAP</sequence>
<proteinExistence type="predicted"/>
<reference evidence="8" key="1">
    <citation type="submission" date="2022-08" db="EMBL/GenBank/DDBJ databases">
        <authorList>
            <person name="Tian L."/>
        </authorList>
    </citation>
    <scope>NUCLEOTIDE SEQUENCE</scope>
    <source>
        <strain evidence="8">CM253</strain>
    </source>
</reference>
<feature type="region of interest" description="Disordered" evidence="6">
    <location>
        <begin position="1"/>
        <end position="21"/>
    </location>
</feature>
<keyword evidence="9" id="KW-1185">Reference proteome</keyword>
<feature type="domain" description="Dynamin N-terminal" evidence="7">
    <location>
        <begin position="66"/>
        <end position="224"/>
    </location>
</feature>
<dbReference type="PANTHER" id="PTHR10465:SF0">
    <property type="entry name" value="SARCALUMENIN"/>
    <property type="match status" value="1"/>
</dbReference>
<name>A0ABY5Q6H8_9ACTN</name>
<accession>A0ABY5Q6H8</accession>
<evidence type="ECO:0000256" key="6">
    <source>
        <dbReference type="SAM" id="MobiDB-lite"/>
    </source>
</evidence>
<evidence type="ECO:0000256" key="2">
    <source>
        <dbReference type="ARBA" id="ARBA00022741"/>
    </source>
</evidence>
<protein>
    <submittedName>
        <fullName evidence="8">50S ribosome-binding GTPase</fullName>
    </submittedName>
</protein>
<dbReference type="Pfam" id="PF00350">
    <property type="entry name" value="Dynamin_N"/>
    <property type="match status" value="1"/>
</dbReference>
<dbReference type="SUPFAM" id="SSF52540">
    <property type="entry name" value="P-loop containing nucleoside triphosphate hydrolases"/>
    <property type="match status" value="1"/>
</dbReference>
<evidence type="ECO:0000256" key="3">
    <source>
        <dbReference type="ARBA" id="ARBA00022801"/>
    </source>
</evidence>
<dbReference type="Gene3D" id="3.40.50.300">
    <property type="entry name" value="P-loop containing nucleotide triphosphate hydrolases"/>
    <property type="match status" value="1"/>
</dbReference>
<evidence type="ECO:0000256" key="1">
    <source>
        <dbReference type="ARBA" id="ARBA00004370"/>
    </source>
</evidence>
<dbReference type="PANTHER" id="PTHR10465">
    <property type="entry name" value="TRANSMEMBRANE GTPASE FZO1"/>
    <property type="match status" value="1"/>
</dbReference>
<dbReference type="EMBL" id="CP102514">
    <property type="protein sequence ID" value="UUY51230.1"/>
    <property type="molecule type" value="Genomic_DNA"/>
</dbReference>
<gene>
    <name evidence="8" type="ORF">NRK68_30780</name>
</gene>
<keyword evidence="4" id="KW-0342">GTP-binding</keyword>
<dbReference type="InterPro" id="IPR027417">
    <property type="entry name" value="P-loop_NTPase"/>
</dbReference>
<evidence type="ECO:0000313" key="8">
    <source>
        <dbReference type="EMBL" id="UUY51230.1"/>
    </source>
</evidence>
<keyword evidence="5" id="KW-0472">Membrane</keyword>
<evidence type="ECO:0000256" key="5">
    <source>
        <dbReference type="ARBA" id="ARBA00023136"/>
    </source>
</evidence>
<evidence type="ECO:0000313" key="9">
    <source>
        <dbReference type="Proteomes" id="UP001057738"/>
    </source>
</evidence>
<dbReference type="RefSeq" id="WP_257857380.1">
    <property type="nucleotide sequence ID" value="NZ_CP102514.1"/>
</dbReference>
<dbReference type="InterPro" id="IPR027094">
    <property type="entry name" value="Mitofusin_fam"/>
</dbReference>
<keyword evidence="3" id="KW-0378">Hydrolase</keyword>
<comment type="subcellular location">
    <subcellularLocation>
        <location evidence="1">Membrane</location>
    </subcellularLocation>
</comment>
<dbReference type="InterPro" id="IPR045063">
    <property type="entry name" value="Dynamin_N"/>
</dbReference>
<evidence type="ECO:0000256" key="4">
    <source>
        <dbReference type="ARBA" id="ARBA00023134"/>
    </source>
</evidence>
<organism evidence="8 9">
    <name type="scientific">Streptomyces yangpuensis</name>
    <dbReference type="NCBI Taxonomy" id="1648182"/>
    <lineage>
        <taxon>Bacteria</taxon>
        <taxon>Bacillati</taxon>
        <taxon>Actinomycetota</taxon>
        <taxon>Actinomycetes</taxon>
        <taxon>Kitasatosporales</taxon>
        <taxon>Streptomycetaceae</taxon>
        <taxon>Streptomyces</taxon>
    </lineage>
</organism>